<keyword evidence="16" id="KW-1185">Reference proteome</keyword>
<dbReference type="InterPro" id="IPR005467">
    <property type="entry name" value="His_kinase_dom"/>
</dbReference>
<evidence type="ECO:0000256" key="10">
    <source>
        <dbReference type="ARBA" id="ARBA00022989"/>
    </source>
</evidence>
<keyword evidence="7" id="KW-0547">Nucleotide-binding</keyword>
<dbReference type="InterPro" id="IPR038318">
    <property type="entry name" value="KdpD_sf"/>
</dbReference>
<evidence type="ECO:0000256" key="5">
    <source>
        <dbReference type="ARBA" id="ARBA00022679"/>
    </source>
</evidence>
<dbReference type="GO" id="GO:0005524">
    <property type="term" value="F:ATP binding"/>
    <property type="evidence" value="ECO:0007669"/>
    <property type="project" value="UniProtKB-KW"/>
</dbReference>
<dbReference type="InterPro" id="IPR036890">
    <property type="entry name" value="HATPase_C_sf"/>
</dbReference>
<dbReference type="Pfam" id="PF02518">
    <property type="entry name" value="HATPase_c"/>
    <property type="match status" value="1"/>
</dbReference>
<evidence type="ECO:0000256" key="2">
    <source>
        <dbReference type="ARBA" id="ARBA00004141"/>
    </source>
</evidence>
<dbReference type="Gene3D" id="3.30.565.10">
    <property type="entry name" value="Histidine kinase-like ATPase, C-terminal domain"/>
    <property type="match status" value="1"/>
</dbReference>
<evidence type="ECO:0000313" key="16">
    <source>
        <dbReference type="Proteomes" id="UP000562395"/>
    </source>
</evidence>
<dbReference type="Gene3D" id="1.20.120.620">
    <property type="entry name" value="Backbone structure of the membrane domain of e. Coli histidine kinase receptor kdpd"/>
    <property type="match status" value="1"/>
</dbReference>
<evidence type="ECO:0000256" key="7">
    <source>
        <dbReference type="ARBA" id="ARBA00022741"/>
    </source>
</evidence>
<evidence type="ECO:0000256" key="11">
    <source>
        <dbReference type="ARBA" id="ARBA00023012"/>
    </source>
</evidence>
<dbReference type="GO" id="GO:0016020">
    <property type="term" value="C:membrane"/>
    <property type="evidence" value="ECO:0007669"/>
    <property type="project" value="UniProtKB-SubCell"/>
</dbReference>
<evidence type="ECO:0000256" key="1">
    <source>
        <dbReference type="ARBA" id="ARBA00000085"/>
    </source>
</evidence>
<evidence type="ECO:0000256" key="9">
    <source>
        <dbReference type="ARBA" id="ARBA00022840"/>
    </source>
</evidence>
<name>A0A7W5ZV51_9SPHN</name>
<dbReference type="PANTHER" id="PTHR41523">
    <property type="entry name" value="TWO-COMPONENT SYSTEM SENSOR PROTEIN"/>
    <property type="match status" value="1"/>
</dbReference>
<organism evidence="15 16">
    <name type="scientific">Novosphingobium hassiacum</name>
    <dbReference type="NCBI Taxonomy" id="173676"/>
    <lineage>
        <taxon>Bacteria</taxon>
        <taxon>Pseudomonadati</taxon>
        <taxon>Pseudomonadota</taxon>
        <taxon>Alphaproteobacteria</taxon>
        <taxon>Sphingomonadales</taxon>
        <taxon>Sphingomonadaceae</taxon>
        <taxon>Novosphingobium</taxon>
    </lineage>
</organism>
<comment type="subcellular location">
    <subcellularLocation>
        <location evidence="2">Membrane</location>
        <topology evidence="2">Multi-pass membrane protein</topology>
    </subcellularLocation>
</comment>
<protein>
    <recommendedName>
        <fullName evidence="3">histidine kinase</fullName>
        <ecNumber evidence="3">2.7.13.3</ecNumber>
    </recommendedName>
</protein>
<comment type="caution">
    <text evidence="15">The sequence shown here is derived from an EMBL/GenBank/DDBJ whole genome shotgun (WGS) entry which is preliminary data.</text>
</comment>
<dbReference type="EC" id="2.7.13.3" evidence="3"/>
<dbReference type="RefSeq" id="WP_183612810.1">
    <property type="nucleotide sequence ID" value="NZ_JACICY010000003.1"/>
</dbReference>
<keyword evidence="12 13" id="KW-0472">Membrane</keyword>
<gene>
    <name evidence="15" type="ORF">GGQ88_001824</name>
</gene>
<feature type="transmembrane region" description="Helical" evidence="13">
    <location>
        <begin position="93"/>
        <end position="115"/>
    </location>
</feature>
<keyword evidence="5" id="KW-0808">Transferase</keyword>
<evidence type="ECO:0000256" key="8">
    <source>
        <dbReference type="ARBA" id="ARBA00022777"/>
    </source>
</evidence>
<keyword evidence="10 13" id="KW-1133">Transmembrane helix</keyword>
<keyword evidence="9" id="KW-0067">ATP-binding</keyword>
<comment type="catalytic activity">
    <reaction evidence="1">
        <text>ATP + protein L-histidine = ADP + protein N-phospho-L-histidine.</text>
        <dbReference type="EC" id="2.7.13.3"/>
    </reaction>
</comment>
<evidence type="ECO:0000256" key="13">
    <source>
        <dbReference type="SAM" id="Phobius"/>
    </source>
</evidence>
<dbReference type="SUPFAM" id="SSF55874">
    <property type="entry name" value="ATPase domain of HSP90 chaperone/DNA topoisomerase II/histidine kinase"/>
    <property type="match status" value="1"/>
</dbReference>
<dbReference type="GO" id="GO:0000160">
    <property type="term" value="P:phosphorelay signal transduction system"/>
    <property type="evidence" value="ECO:0007669"/>
    <property type="project" value="UniProtKB-KW"/>
</dbReference>
<evidence type="ECO:0000313" key="15">
    <source>
        <dbReference type="EMBL" id="MBB3860558.1"/>
    </source>
</evidence>
<dbReference type="PROSITE" id="PS50109">
    <property type="entry name" value="HIS_KIN"/>
    <property type="match status" value="1"/>
</dbReference>
<dbReference type="Proteomes" id="UP000562395">
    <property type="component" value="Unassembled WGS sequence"/>
</dbReference>
<keyword evidence="6 13" id="KW-0812">Transmembrane</keyword>
<evidence type="ECO:0000256" key="4">
    <source>
        <dbReference type="ARBA" id="ARBA00022553"/>
    </source>
</evidence>
<dbReference type="SMART" id="SM00387">
    <property type="entry name" value="HATPase_c"/>
    <property type="match status" value="1"/>
</dbReference>
<dbReference type="EMBL" id="JACICY010000003">
    <property type="protein sequence ID" value="MBB3860558.1"/>
    <property type="molecule type" value="Genomic_DNA"/>
</dbReference>
<reference evidence="15 16" key="1">
    <citation type="submission" date="2020-08" db="EMBL/GenBank/DDBJ databases">
        <title>Genomic Encyclopedia of Type Strains, Phase IV (KMG-IV): sequencing the most valuable type-strain genomes for metagenomic binning, comparative biology and taxonomic classification.</title>
        <authorList>
            <person name="Goeker M."/>
        </authorList>
    </citation>
    <scope>NUCLEOTIDE SEQUENCE [LARGE SCALE GENOMIC DNA]</scope>
    <source>
        <strain evidence="15 16">DSM 14552</strain>
    </source>
</reference>
<feature type="transmembrane region" description="Helical" evidence="13">
    <location>
        <begin position="42"/>
        <end position="60"/>
    </location>
</feature>
<feature type="domain" description="Histidine kinase" evidence="14">
    <location>
        <begin position="141"/>
        <end position="335"/>
    </location>
</feature>
<evidence type="ECO:0000256" key="12">
    <source>
        <dbReference type="ARBA" id="ARBA00023136"/>
    </source>
</evidence>
<accession>A0A7W5ZV51</accession>
<dbReference type="AlphaFoldDB" id="A0A7W5ZV51"/>
<feature type="transmembrane region" description="Helical" evidence="13">
    <location>
        <begin position="16"/>
        <end position="36"/>
    </location>
</feature>
<dbReference type="InterPro" id="IPR011495">
    <property type="entry name" value="Sig_transdc_His_kin_sub2_dim/P"/>
</dbReference>
<evidence type="ECO:0000256" key="6">
    <source>
        <dbReference type="ARBA" id="ARBA00022692"/>
    </source>
</evidence>
<sequence>MNSVPRTIFRPIRGIVPRYGAAILLAGLATIVRFASDSMLPPGFPFLTFFPVVILSTFIAGRGPGVLCAILSGLSAWYWFIPPFHSFHADRPVLTALTFYAFVVAVDIALIDGLLRRQQQLVANQRQLSEMANHQTLLFKELQHRVANNLASISSMLRLQRRRIEREPGSALALVDSANARIELMGRVHRQLYDPAARQTALTDQIGQVVRQAQDVAGATHVAVTVEAVDARIAVDRMMTLMLLVTEVLTNSIKHAFAEGQPGQVHLTLSRIDEGRLRLTVADNGRGFIEEDQSSARTKGLGTTIIRGFASQLNGTLYVDGSNGVTTVVEFPEDLD</sequence>
<proteinExistence type="predicted"/>
<dbReference type="Pfam" id="PF07568">
    <property type="entry name" value="HisKA_2"/>
    <property type="match status" value="1"/>
</dbReference>
<evidence type="ECO:0000259" key="14">
    <source>
        <dbReference type="PROSITE" id="PS50109"/>
    </source>
</evidence>
<dbReference type="InterPro" id="IPR003594">
    <property type="entry name" value="HATPase_dom"/>
</dbReference>
<keyword evidence="8 15" id="KW-0418">Kinase</keyword>
<dbReference type="PANTHER" id="PTHR41523:SF8">
    <property type="entry name" value="ETHYLENE RESPONSE SENSOR PROTEIN"/>
    <property type="match status" value="1"/>
</dbReference>
<dbReference type="InterPro" id="IPR025201">
    <property type="entry name" value="KdpD_TM"/>
</dbReference>
<feature type="transmembrane region" description="Helical" evidence="13">
    <location>
        <begin position="65"/>
        <end position="81"/>
    </location>
</feature>
<keyword evidence="11" id="KW-0902">Two-component regulatory system</keyword>
<keyword evidence="4" id="KW-0597">Phosphoprotein</keyword>
<dbReference type="Pfam" id="PF13493">
    <property type="entry name" value="DUF4118"/>
    <property type="match status" value="1"/>
</dbReference>
<evidence type="ECO:0000256" key="3">
    <source>
        <dbReference type="ARBA" id="ARBA00012438"/>
    </source>
</evidence>
<dbReference type="GO" id="GO:0004673">
    <property type="term" value="F:protein histidine kinase activity"/>
    <property type="evidence" value="ECO:0007669"/>
    <property type="project" value="UniProtKB-EC"/>
</dbReference>